<gene>
    <name evidence="2" type="ORF">C2L64_48130</name>
</gene>
<evidence type="ECO:0000313" key="2">
    <source>
        <dbReference type="EMBL" id="AUT76002.1"/>
    </source>
</evidence>
<sequence length="134" mass="14716">MNSFREKEEGFLASLLHVIPRTARCALPLSVAVWSILELPIELILARSSPERLASVLGRLIWVALAVGTVVKMRFAKAIFLFLCAVSSIVIAEALSMAYESSPLVFSVLVVDLFLKVAALGILLLLPLVTRHFR</sequence>
<keyword evidence="1" id="KW-0472">Membrane</keyword>
<name>A0AAN1JL34_9BURK</name>
<accession>A0AAN1JL34</accession>
<dbReference type="AlphaFoldDB" id="A0AAN1JL34"/>
<evidence type="ECO:0000256" key="1">
    <source>
        <dbReference type="SAM" id="Phobius"/>
    </source>
</evidence>
<dbReference type="KEGG" id="phs:C2L64_48130"/>
<organism evidence="2 3">
    <name type="scientific">Paraburkholderia hospita</name>
    <dbReference type="NCBI Taxonomy" id="169430"/>
    <lineage>
        <taxon>Bacteria</taxon>
        <taxon>Pseudomonadati</taxon>
        <taxon>Pseudomonadota</taxon>
        <taxon>Betaproteobacteria</taxon>
        <taxon>Burkholderiales</taxon>
        <taxon>Burkholderiaceae</taxon>
        <taxon>Paraburkholderia</taxon>
    </lineage>
</organism>
<feature type="transmembrane region" description="Helical" evidence="1">
    <location>
        <begin position="78"/>
        <end position="99"/>
    </location>
</feature>
<dbReference type="Proteomes" id="UP000236649">
    <property type="component" value="Chromosome 4"/>
</dbReference>
<dbReference type="EMBL" id="CP026108">
    <property type="protein sequence ID" value="AUT76002.1"/>
    <property type="molecule type" value="Genomic_DNA"/>
</dbReference>
<evidence type="ECO:0000313" key="3">
    <source>
        <dbReference type="Proteomes" id="UP000236649"/>
    </source>
</evidence>
<proteinExistence type="predicted"/>
<reference evidence="2 3" key="1">
    <citation type="submission" date="2018-01" db="EMBL/GenBank/DDBJ databases">
        <title>Species boundaries and ecological features among Paraburkholderia terrae DSMZ17804T, P. hospita DSMZ17164T and P. caribensis DSMZ13236T.</title>
        <authorList>
            <person name="Pratama A.A."/>
        </authorList>
    </citation>
    <scope>NUCLEOTIDE SEQUENCE [LARGE SCALE GENOMIC DNA]</scope>
    <source>
        <strain evidence="2 3">DSM 17164</strain>
    </source>
</reference>
<feature type="transmembrane region" description="Helical" evidence="1">
    <location>
        <begin position="105"/>
        <end position="129"/>
    </location>
</feature>
<protein>
    <submittedName>
        <fullName evidence="2">Uncharacterized protein</fullName>
    </submittedName>
</protein>
<keyword evidence="1" id="KW-1133">Transmembrane helix</keyword>
<keyword evidence="1" id="KW-0812">Transmembrane</keyword>